<comment type="caution">
    <text evidence="1">The sequence shown here is derived from an EMBL/GenBank/DDBJ whole genome shotgun (WGS) entry which is preliminary data.</text>
</comment>
<reference evidence="1" key="1">
    <citation type="submission" date="2023-07" db="EMBL/GenBank/DDBJ databases">
        <title>Two novel species in the genus Flavivirga.</title>
        <authorList>
            <person name="Kwon K."/>
        </authorList>
    </citation>
    <scope>NUCLEOTIDE SEQUENCE</scope>
    <source>
        <strain evidence="1">KCTC 52353</strain>
    </source>
</reference>
<dbReference type="EMBL" id="JAUOEK010000120">
    <property type="protein sequence ID" value="MDO5970494.1"/>
    <property type="molecule type" value="Genomic_DNA"/>
</dbReference>
<keyword evidence="2" id="KW-1185">Reference proteome</keyword>
<evidence type="ECO:0000313" key="2">
    <source>
        <dbReference type="Proteomes" id="UP001176883"/>
    </source>
</evidence>
<proteinExistence type="predicted"/>
<protein>
    <submittedName>
        <fullName evidence="1">Uncharacterized protein</fullName>
    </submittedName>
</protein>
<gene>
    <name evidence="1" type="ORF">Q4Q35_11820</name>
</gene>
<evidence type="ECO:0000313" key="1">
    <source>
        <dbReference type="EMBL" id="MDO5970494.1"/>
    </source>
</evidence>
<dbReference type="Proteomes" id="UP001176883">
    <property type="component" value="Unassembled WGS sequence"/>
</dbReference>
<organism evidence="1 2">
    <name type="scientific">Flavivirga aquimarina</name>
    <dbReference type="NCBI Taxonomy" id="2027862"/>
    <lineage>
        <taxon>Bacteria</taxon>
        <taxon>Pseudomonadati</taxon>
        <taxon>Bacteroidota</taxon>
        <taxon>Flavobacteriia</taxon>
        <taxon>Flavobacteriales</taxon>
        <taxon>Flavobacteriaceae</taxon>
        <taxon>Flavivirga</taxon>
    </lineage>
</organism>
<name>A0ABT8WBT0_9FLAO</name>
<sequence length="561" mass="64560">MKLERPIKINDSAYQMSEVMRLIKTMNPGISIDGTANFVADLCTSNNTIKDAPTLNALWNNYHCKTIIKGSYDVLCDIERANNQTDLKIQSYYKSLENTALIQAALKNKGFNPRVYSIYRYLDLWEALSKFNKAQLLLPNLEMIKKAHADGAYTAQEVVTNQKKYQNWLSHTFNGDMKVIMSCHRSVGFEYEFATYNLLDKGETKSLQAHTMIGYTHAYSKLYQIPFTLETDTHNELEIGFPPFLIVNCNSKINRKSIKKMWRLFKKAMHHIYLQSKNGCISGLIDHLQSYQLGNPWTITNAAKTLKITKRKKHREKKEQVYSHVNLSLTTAEVAAYIKNHGVSTYRSERYEYFDETYRQLYAAFKSHINTLEGAVAIIHLCKGLSSLLAIPSLLLLKENPQHLQNNRGIYSTVKEVYGVWIKDSIPNLVDSSLKSKISRNEVKQAIHKEQKQIGAIMECQMQKAFEIIQKIRGAVSDHKEAAVLESKNMIKAVKNRLERDYPILLKPTMTTTYRKENFPSNGNGVRKETYRSLISPKDMYFHIAEFRNDVAIELFLSTQE</sequence>
<dbReference type="RefSeq" id="WP_303278182.1">
    <property type="nucleotide sequence ID" value="NZ_JAUOEK010000120.1"/>
</dbReference>
<accession>A0ABT8WBT0</accession>